<dbReference type="EMBL" id="PQFF01000288">
    <property type="protein sequence ID" value="RHZ65461.1"/>
    <property type="molecule type" value="Genomic_DNA"/>
</dbReference>
<protein>
    <submittedName>
        <fullName evidence="1">Uncharacterized protein</fullName>
    </submittedName>
</protein>
<comment type="caution">
    <text evidence="1">The sequence shown here is derived from an EMBL/GenBank/DDBJ whole genome shotgun (WGS) entry which is preliminary data.</text>
</comment>
<organism evidence="1 2">
    <name type="scientific">Diversispora epigaea</name>
    <dbReference type="NCBI Taxonomy" id="1348612"/>
    <lineage>
        <taxon>Eukaryota</taxon>
        <taxon>Fungi</taxon>
        <taxon>Fungi incertae sedis</taxon>
        <taxon>Mucoromycota</taxon>
        <taxon>Glomeromycotina</taxon>
        <taxon>Glomeromycetes</taxon>
        <taxon>Diversisporales</taxon>
        <taxon>Diversisporaceae</taxon>
        <taxon>Diversispora</taxon>
    </lineage>
</organism>
<dbReference type="AlphaFoldDB" id="A0A397HQL5"/>
<gene>
    <name evidence="1" type="ORF">Glove_315g45</name>
</gene>
<sequence>MHEELMKYVESNEIEKQNVPKVSTIQGWISRYAAAFKEQTTEAALRREKDNNEKDMIINSDEKLCESQLNECIELLQFKEFKKIQSIKKAPHRSAHRCLDCYAPATDRLRSINKASDRTLNHPHRTPNPRTIPLCVRPKNNVYLNIASVPIPGPFHRPNPPPDIDTRQKLCKNTIWNKNKPRQQPDQQLTL</sequence>
<keyword evidence="2" id="KW-1185">Reference proteome</keyword>
<name>A0A397HQL5_9GLOM</name>
<proteinExistence type="predicted"/>
<evidence type="ECO:0000313" key="1">
    <source>
        <dbReference type="EMBL" id="RHZ65461.1"/>
    </source>
</evidence>
<evidence type="ECO:0000313" key="2">
    <source>
        <dbReference type="Proteomes" id="UP000266861"/>
    </source>
</evidence>
<dbReference type="OrthoDB" id="2425422at2759"/>
<reference evidence="1 2" key="1">
    <citation type="submission" date="2018-08" db="EMBL/GenBank/DDBJ databases">
        <title>Genome and evolution of the arbuscular mycorrhizal fungus Diversispora epigaea (formerly Glomus versiforme) and its bacterial endosymbionts.</title>
        <authorList>
            <person name="Sun X."/>
            <person name="Fei Z."/>
            <person name="Harrison M."/>
        </authorList>
    </citation>
    <scope>NUCLEOTIDE SEQUENCE [LARGE SCALE GENOMIC DNA]</scope>
    <source>
        <strain evidence="1 2">IT104</strain>
    </source>
</reference>
<accession>A0A397HQL5</accession>
<dbReference type="Proteomes" id="UP000266861">
    <property type="component" value="Unassembled WGS sequence"/>
</dbReference>